<gene>
    <name evidence="1" type="ORF">A2118_01725</name>
</gene>
<dbReference type="STRING" id="1798474.A2118_01725"/>
<comment type="caution">
    <text evidence="1">The sequence shown here is derived from an EMBL/GenBank/DDBJ whole genome shotgun (WGS) entry which is preliminary data.</text>
</comment>
<protein>
    <recommendedName>
        <fullName evidence="3">Antitoxin, RHH family protein</fullName>
    </recommendedName>
</protein>
<reference evidence="1 2" key="1">
    <citation type="journal article" date="2016" name="Nat. Commun.">
        <title>Thousands of microbial genomes shed light on interconnected biogeochemical processes in an aquifer system.</title>
        <authorList>
            <person name="Anantharaman K."/>
            <person name="Brown C.T."/>
            <person name="Hug L.A."/>
            <person name="Sharon I."/>
            <person name="Castelle C.J."/>
            <person name="Probst A.J."/>
            <person name="Thomas B.C."/>
            <person name="Singh A."/>
            <person name="Wilkins M.J."/>
            <person name="Karaoz U."/>
            <person name="Brodie E.L."/>
            <person name="Williams K.H."/>
            <person name="Hubbard S.S."/>
            <person name="Banfield J.F."/>
        </authorList>
    </citation>
    <scope>NUCLEOTIDE SEQUENCE [LARGE SCALE GENOMIC DNA]</scope>
</reference>
<organism evidence="1 2">
    <name type="scientific">Candidatus Kaiserbacteria bacterium GWA2_50_9</name>
    <dbReference type="NCBI Taxonomy" id="1798474"/>
    <lineage>
        <taxon>Bacteria</taxon>
        <taxon>Candidatus Kaiseribacteriota</taxon>
    </lineage>
</organism>
<evidence type="ECO:0000313" key="1">
    <source>
        <dbReference type="EMBL" id="OGG40957.1"/>
    </source>
</evidence>
<dbReference type="Proteomes" id="UP000179014">
    <property type="component" value="Unassembled WGS sequence"/>
</dbReference>
<dbReference type="EMBL" id="MFKN01000021">
    <property type="protein sequence ID" value="OGG40957.1"/>
    <property type="molecule type" value="Genomic_DNA"/>
</dbReference>
<proteinExistence type="predicted"/>
<evidence type="ECO:0008006" key="3">
    <source>
        <dbReference type="Google" id="ProtNLM"/>
    </source>
</evidence>
<name>A0A1F6BWR4_9BACT</name>
<evidence type="ECO:0000313" key="2">
    <source>
        <dbReference type="Proteomes" id="UP000179014"/>
    </source>
</evidence>
<accession>A0A1F6BWR4</accession>
<dbReference type="AlphaFoldDB" id="A0A1F6BWR4"/>
<sequence>MATSKRRINISLPDSVNDALTLLAERDNVPEATKATDLLQLGLEIEEDQVWDRIASKRDTKKTRFVSHTKAWA</sequence>